<dbReference type="EMBL" id="JALIEA010000008">
    <property type="protein sequence ID" value="MCJ7857521.1"/>
    <property type="molecule type" value="Genomic_DNA"/>
</dbReference>
<feature type="domain" description="Schlafen AlbA-2" evidence="2">
    <location>
        <begin position="23"/>
        <end position="141"/>
    </location>
</feature>
<gene>
    <name evidence="3" type="ORF">MUN33_02140</name>
</gene>
<feature type="compositionally biased region" description="Basic residues" evidence="1">
    <location>
        <begin position="477"/>
        <end position="486"/>
    </location>
</feature>
<comment type="caution">
    <text evidence="3">The sequence shown here is derived from an EMBL/GenBank/DDBJ whole genome shotgun (WGS) entry which is preliminary data.</text>
</comment>
<dbReference type="InterPro" id="IPR036390">
    <property type="entry name" value="WH_DNA-bd_sf"/>
</dbReference>
<keyword evidence="4" id="KW-1185">Reference proteome</keyword>
<dbReference type="SUPFAM" id="SSF46785">
    <property type="entry name" value="Winged helix' DNA-binding domain"/>
    <property type="match status" value="1"/>
</dbReference>
<protein>
    <submittedName>
        <fullName evidence="3">DNA binding domain-containing protein</fullName>
    </submittedName>
</protein>
<evidence type="ECO:0000256" key="1">
    <source>
        <dbReference type="SAM" id="MobiDB-lite"/>
    </source>
</evidence>
<dbReference type="InterPro" id="IPR036388">
    <property type="entry name" value="WH-like_DNA-bd_sf"/>
</dbReference>
<proteinExistence type="predicted"/>
<name>A0A9X1WM47_9CORY</name>
<accession>A0A9X1WM47</accession>
<organism evidence="3 4">
    <name type="scientific">Corynebacterium kalidii</name>
    <dbReference type="NCBI Taxonomy" id="2931982"/>
    <lineage>
        <taxon>Bacteria</taxon>
        <taxon>Bacillati</taxon>
        <taxon>Actinomycetota</taxon>
        <taxon>Actinomycetes</taxon>
        <taxon>Mycobacteriales</taxon>
        <taxon>Corynebacteriaceae</taxon>
        <taxon>Corynebacterium</taxon>
    </lineage>
</organism>
<sequence length="486" mass="53412">MSGMQRDELADILNDLRIVGSDDRRVEVKSGVGKSIRDTLSAFSNGDGGILVVGLSEQDDFAPVPDFNAVTARDQLLSRCDEMTPVVRPDIDILPVPGGPESAQVLVAEIPELQPREKPCHITAAGQYQGSFLRSGDGDVRLRHYEIDRLLEERSQPQWDEEPVEGATRDDLLGEVVEAYLEGQRSRSPRAFRQGEETALRRLGIIRDGRPTLAALLAVGDFPQEYFPRLTVSFSVFPGSTKGEVGEGIRLVDSATCSGPIPEQVDDVVSLVARNMRTAGVVEGVHRRDLPDYPLPAVREAVVNALMHRDYSPSARGAQVQVNMYVDRLEVVSPGGLYGAVTVRSLEDPEVSSSRNQRLSALLENISFPGGGAVAENRGTGFSVMRTELEKALMPPVEVRDDLTRFTVIFRRRRVADGERHRTAKDAVREMLAKRESVSAAEVVAATGLSRSAVQKALSDLIGHGEVERTEPERSPRQRYRTYHPT</sequence>
<dbReference type="InterPro" id="IPR038475">
    <property type="entry name" value="RecG_C_sf"/>
</dbReference>
<feature type="compositionally biased region" description="Basic and acidic residues" evidence="1">
    <location>
        <begin position="463"/>
        <end position="476"/>
    </location>
</feature>
<evidence type="ECO:0000259" key="2">
    <source>
        <dbReference type="Pfam" id="PF04326"/>
    </source>
</evidence>
<dbReference type="Gene3D" id="3.30.565.60">
    <property type="match status" value="1"/>
</dbReference>
<dbReference type="Gene3D" id="3.30.950.30">
    <property type="entry name" value="Schlafen, AAA domain"/>
    <property type="match status" value="1"/>
</dbReference>
<dbReference type="Proteomes" id="UP001139207">
    <property type="component" value="Unassembled WGS sequence"/>
</dbReference>
<dbReference type="Pfam" id="PF13749">
    <property type="entry name" value="HATPase_c_4"/>
    <property type="match status" value="1"/>
</dbReference>
<dbReference type="PANTHER" id="PTHR30595">
    <property type="entry name" value="GLPR-RELATED TRANSCRIPTIONAL REPRESSOR"/>
    <property type="match status" value="1"/>
</dbReference>
<evidence type="ECO:0000313" key="4">
    <source>
        <dbReference type="Proteomes" id="UP001139207"/>
    </source>
</evidence>
<dbReference type="InterPro" id="IPR038461">
    <property type="entry name" value="Schlafen_AlbA_2_dom_sf"/>
</dbReference>
<reference evidence="3" key="1">
    <citation type="submission" date="2022-04" db="EMBL/GenBank/DDBJ databases">
        <title>Corynebacterium kalidii LD5P10.</title>
        <authorList>
            <person name="Sun J.Q."/>
        </authorList>
    </citation>
    <scope>NUCLEOTIDE SEQUENCE</scope>
    <source>
        <strain evidence="3">LD5P10</strain>
    </source>
</reference>
<dbReference type="Pfam" id="PF04326">
    <property type="entry name" value="SLFN_AlbA_2"/>
    <property type="match status" value="1"/>
</dbReference>
<dbReference type="Gene3D" id="1.10.10.10">
    <property type="entry name" value="Winged helix-like DNA-binding domain superfamily/Winged helix DNA-binding domain"/>
    <property type="match status" value="1"/>
</dbReference>
<dbReference type="AlphaFoldDB" id="A0A9X1WM47"/>
<evidence type="ECO:0000313" key="3">
    <source>
        <dbReference type="EMBL" id="MCJ7857521.1"/>
    </source>
</evidence>
<dbReference type="PANTHER" id="PTHR30595:SF6">
    <property type="entry name" value="SCHLAFEN ALBA-2 DOMAIN-CONTAINING PROTEIN"/>
    <property type="match status" value="1"/>
</dbReference>
<dbReference type="InterPro" id="IPR007421">
    <property type="entry name" value="Schlafen_AlbA_2_dom"/>
</dbReference>
<feature type="region of interest" description="Disordered" evidence="1">
    <location>
        <begin position="463"/>
        <end position="486"/>
    </location>
</feature>